<protein>
    <submittedName>
        <fullName evidence="2">Uncharacterized protein</fullName>
    </submittedName>
</protein>
<organism evidence="2 3">
    <name type="scientific">Blattamonas nauphoetae</name>
    <dbReference type="NCBI Taxonomy" id="2049346"/>
    <lineage>
        <taxon>Eukaryota</taxon>
        <taxon>Metamonada</taxon>
        <taxon>Preaxostyla</taxon>
        <taxon>Oxymonadida</taxon>
        <taxon>Blattamonas</taxon>
    </lineage>
</organism>
<evidence type="ECO:0000313" key="2">
    <source>
        <dbReference type="EMBL" id="KAK2963499.1"/>
    </source>
</evidence>
<name>A0ABQ9YIS7_9EUKA</name>
<dbReference type="EMBL" id="JARBJD010000006">
    <property type="protein sequence ID" value="KAK2963499.1"/>
    <property type="molecule type" value="Genomic_DNA"/>
</dbReference>
<accession>A0ABQ9YIS7</accession>
<reference evidence="2 3" key="1">
    <citation type="journal article" date="2022" name="bioRxiv">
        <title>Genomics of Preaxostyla Flagellates Illuminates Evolutionary Transitions and the Path Towards Mitochondrial Loss.</title>
        <authorList>
            <person name="Novak L.V.F."/>
            <person name="Treitli S.C."/>
            <person name="Pyrih J."/>
            <person name="Halakuc P."/>
            <person name="Pipaliya S.V."/>
            <person name="Vacek V."/>
            <person name="Brzon O."/>
            <person name="Soukal P."/>
            <person name="Eme L."/>
            <person name="Dacks J.B."/>
            <person name="Karnkowska A."/>
            <person name="Elias M."/>
            <person name="Hampl V."/>
        </authorList>
    </citation>
    <scope>NUCLEOTIDE SEQUENCE [LARGE SCALE GENOMIC DNA]</scope>
    <source>
        <strain evidence="2">NAU3</strain>
        <tissue evidence="2">Gut</tissue>
    </source>
</reference>
<evidence type="ECO:0000313" key="3">
    <source>
        <dbReference type="Proteomes" id="UP001281761"/>
    </source>
</evidence>
<proteinExistence type="predicted"/>
<sequence length="101" mass="11467">MRRSCRPYHGRVSSLAGLLHQQRDIHSNHSVSKWTDLQQALADETHEIFVTYSSKWNLVTSPRSYLVPPERLEMFVSSIGRASDTGDRTHSFSSISTTCCL</sequence>
<keyword evidence="3" id="KW-1185">Reference proteome</keyword>
<gene>
    <name evidence="1" type="ORF">BLNAU_13602</name>
    <name evidence="2" type="ORF">BLNAU_1542</name>
</gene>
<dbReference type="EMBL" id="JARBJD010000118">
    <property type="protein sequence ID" value="KAK2951445.1"/>
    <property type="molecule type" value="Genomic_DNA"/>
</dbReference>
<dbReference type="Proteomes" id="UP001281761">
    <property type="component" value="Unassembled WGS sequence"/>
</dbReference>
<evidence type="ECO:0000313" key="1">
    <source>
        <dbReference type="EMBL" id="KAK2951445.1"/>
    </source>
</evidence>
<comment type="caution">
    <text evidence="2">The sequence shown here is derived from an EMBL/GenBank/DDBJ whole genome shotgun (WGS) entry which is preliminary data.</text>
</comment>